<comment type="similarity">
    <text evidence="2">Belongs to the monovalent cation:proton antiporter 2 (CPA2) transporter (TC 2.A.37) family.</text>
</comment>
<evidence type="ECO:0000313" key="12">
    <source>
        <dbReference type="Proteomes" id="UP000216961"/>
    </source>
</evidence>
<evidence type="ECO:0000256" key="7">
    <source>
        <dbReference type="ARBA" id="ARBA00023065"/>
    </source>
</evidence>
<organism evidence="11 12">
    <name type="scientific">Niallia circulans</name>
    <name type="common">Bacillus circulans</name>
    <dbReference type="NCBI Taxonomy" id="1397"/>
    <lineage>
        <taxon>Bacteria</taxon>
        <taxon>Bacillati</taxon>
        <taxon>Bacillota</taxon>
        <taxon>Bacilli</taxon>
        <taxon>Bacillales</taxon>
        <taxon>Bacillaceae</taxon>
        <taxon>Niallia</taxon>
    </lineage>
</organism>
<evidence type="ECO:0000256" key="6">
    <source>
        <dbReference type="ARBA" id="ARBA00022989"/>
    </source>
</evidence>
<dbReference type="PROSITE" id="PS51202">
    <property type="entry name" value="RCK_C"/>
    <property type="match status" value="1"/>
</dbReference>
<feature type="transmembrane region" description="Helical" evidence="9">
    <location>
        <begin position="250"/>
        <end position="267"/>
    </location>
</feature>
<feature type="transmembrane region" description="Helical" evidence="9">
    <location>
        <begin position="279"/>
        <end position="302"/>
    </location>
</feature>
<dbReference type="EMBL" id="NPBQ01000060">
    <property type="protein sequence ID" value="PAD83465.1"/>
    <property type="molecule type" value="Genomic_DNA"/>
</dbReference>
<dbReference type="InterPro" id="IPR003148">
    <property type="entry name" value="RCK_N"/>
</dbReference>
<feature type="transmembrane region" description="Helical" evidence="9">
    <location>
        <begin position="104"/>
        <end position="126"/>
    </location>
</feature>
<evidence type="ECO:0000256" key="1">
    <source>
        <dbReference type="ARBA" id="ARBA00004141"/>
    </source>
</evidence>
<dbReference type="GO" id="GO:0006813">
    <property type="term" value="P:potassium ion transport"/>
    <property type="evidence" value="ECO:0007669"/>
    <property type="project" value="InterPro"/>
</dbReference>
<sequence length="617" mass="68523">MAHGASFASLVIVVTVALLTPIILQRLKLNVIPVVVAEILMGLIIGKSGFNLVEQDMWLETLSTLGFIFLMFLSGLEIDFSAFSSKKKRETLPNGELEPKSFQTAIIIFVAILVLSIGLSFLFVLAGFVDSTFLMTIIIATISLGVVVPTLKEANIMKSVIGQIILLVAVIADLVTMILLAVFASIHESGGNTWLLLILFGAGLILYFVGRRIKNKKFMDTLSRGTVQIGTRAVFALIIFLVALSESVGAEHILGAFLAGVLVSLLSPNEELVHQLDSFGYGFLIPIFFVMIGVEMDIWSLFTDLKLLLFIPLLLVALLVSKLLPVYYLKKWYDTKTIVASGFLLTSTLSLVIAAATIGERLNIITSQMSGTFILVAIISCIITPVVFKKLFPKDAAREKVINVSIIGVNQVTMQVYQELKSTLYDVTFYHKKQEKHDFQIADSLFEIIELENYSEDILQQTDIYGADIVVVSTGDSYLNAEMSLMIKRAGVDRVICRVENMEKEEELRREDIEVFSMLTSTKALLTALIQSPNIFALLGNTETALHEITLRNKEFEGMSLRSFPFTGDVIFVRIFRGSDFVIPHGDTELQLNDHLLVTGSHSYVTELKRQLEFNYK</sequence>
<feature type="transmembrane region" description="Helical" evidence="9">
    <location>
        <begin position="370"/>
        <end position="388"/>
    </location>
</feature>
<dbReference type="InterPro" id="IPR036291">
    <property type="entry name" value="NAD(P)-bd_dom_sf"/>
</dbReference>
<dbReference type="PANTHER" id="PTHR43562">
    <property type="entry name" value="NAPA-TYPE SODIUM/HYDROGEN ANTIPORTER"/>
    <property type="match status" value="1"/>
</dbReference>
<evidence type="ECO:0000256" key="2">
    <source>
        <dbReference type="ARBA" id="ARBA00005551"/>
    </source>
</evidence>
<dbReference type="GO" id="GO:0015297">
    <property type="term" value="F:antiporter activity"/>
    <property type="evidence" value="ECO:0007669"/>
    <property type="project" value="UniProtKB-KW"/>
</dbReference>
<dbReference type="RefSeq" id="WP_095329995.1">
    <property type="nucleotide sequence ID" value="NZ_CP026040.1"/>
</dbReference>
<protein>
    <submittedName>
        <fullName evidence="11">Sodium:proton antiporter</fullName>
    </submittedName>
</protein>
<evidence type="ECO:0000256" key="3">
    <source>
        <dbReference type="ARBA" id="ARBA00022448"/>
    </source>
</evidence>
<dbReference type="InterPro" id="IPR036721">
    <property type="entry name" value="RCK_C_sf"/>
</dbReference>
<keyword evidence="7" id="KW-0406">Ion transport</keyword>
<keyword evidence="5 9" id="KW-0812">Transmembrane</keyword>
<dbReference type="Pfam" id="PF02254">
    <property type="entry name" value="TrkA_N"/>
    <property type="match status" value="1"/>
</dbReference>
<dbReference type="Gene3D" id="1.20.1530.20">
    <property type="match status" value="1"/>
</dbReference>
<dbReference type="PANTHER" id="PTHR43562:SF1">
    <property type="entry name" value="NA(+)_H(+) ANTIPORTER YJBQ-RELATED"/>
    <property type="match status" value="1"/>
</dbReference>
<dbReference type="Proteomes" id="UP000216961">
    <property type="component" value="Unassembled WGS sequence"/>
</dbReference>
<comment type="caution">
    <text evidence="11">The sequence shown here is derived from an EMBL/GenBank/DDBJ whole genome shotgun (WGS) entry which is preliminary data.</text>
</comment>
<feature type="transmembrane region" description="Helical" evidence="9">
    <location>
        <begin position="31"/>
        <end position="50"/>
    </location>
</feature>
<reference evidence="11 12" key="1">
    <citation type="submission" date="2017-07" db="EMBL/GenBank/DDBJ databases">
        <title>Isolation and whole genome analysis of endospore-forming bacteria from heroin.</title>
        <authorList>
            <person name="Kalinowski J."/>
            <person name="Ahrens B."/>
            <person name="Al-Dilaimi A."/>
            <person name="Winkler A."/>
            <person name="Wibberg D."/>
            <person name="Schleenbecker U."/>
            <person name="Ruckert C."/>
            <person name="Wolfel R."/>
            <person name="Grass G."/>
        </authorList>
    </citation>
    <scope>NUCLEOTIDE SEQUENCE [LARGE SCALE GENOMIC DNA]</scope>
    <source>
        <strain evidence="11 12">7521-2</strain>
    </source>
</reference>
<dbReference type="GO" id="GO:0016020">
    <property type="term" value="C:membrane"/>
    <property type="evidence" value="ECO:0007669"/>
    <property type="project" value="UniProtKB-SubCell"/>
</dbReference>
<evidence type="ECO:0000313" key="11">
    <source>
        <dbReference type="EMBL" id="PAD83465.1"/>
    </source>
</evidence>
<evidence type="ECO:0000256" key="8">
    <source>
        <dbReference type="ARBA" id="ARBA00023136"/>
    </source>
</evidence>
<feature type="transmembrane region" description="Helical" evidence="9">
    <location>
        <begin position="6"/>
        <end position="24"/>
    </location>
</feature>
<dbReference type="Gene3D" id="3.40.50.720">
    <property type="entry name" value="NAD(P)-binding Rossmann-like Domain"/>
    <property type="match status" value="1"/>
</dbReference>
<gene>
    <name evidence="11" type="ORF">CHH57_09370</name>
</gene>
<feature type="transmembrane region" description="Helical" evidence="9">
    <location>
        <begin position="308"/>
        <end position="329"/>
    </location>
</feature>
<dbReference type="InterPro" id="IPR006153">
    <property type="entry name" value="Cation/H_exchanger_TM"/>
</dbReference>
<keyword evidence="8 9" id="KW-0472">Membrane</keyword>
<comment type="subcellular location">
    <subcellularLocation>
        <location evidence="1">Membrane</location>
        <topology evidence="1">Multi-pass membrane protein</topology>
    </subcellularLocation>
</comment>
<feature type="transmembrane region" description="Helical" evidence="9">
    <location>
        <begin position="192"/>
        <end position="210"/>
    </location>
</feature>
<feature type="transmembrane region" description="Helical" evidence="9">
    <location>
        <begin position="164"/>
        <end position="186"/>
    </location>
</feature>
<proteinExistence type="inferred from homology"/>
<feature type="domain" description="RCK C-terminal" evidence="10">
    <location>
        <begin position="533"/>
        <end position="614"/>
    </location>
</feature>
<feature type="transmembrane region" description="Helical" evidence="9">
    <location>
        <begin position="132"/>
        <end position="152"/>
    </location>
</feature>
<evidence type="ECO:0000256" key="4">
    <source>
        <dbReference type="ARBA" id="ARBA00022449"/>
    </source>
</evidence>
<dbReference type="GO" id="GO:0008324">
    <property type="term" value="F:monoatomic cation transmembrane transporter activity"/>
    <property type="evidence" value="ECO:0007669"/>
    <property type="project" value="InterPro"/>
</dbReference>
<dbReference type="AlphaFoldDB" id="A0AA91Z1G2"/>
<dbReference type="Gene3D" id="3.30.70.1450">
    <property type="entry name" value="Regulator of K+ conductance, C-terminal domain"/>
    <property type="match status" value="1"/>
</dbReference>
<dbReference type="InterPro" id="IPR006037">
    <property type="entry name" value="RCK_C"/>
</dbReference>
<keyword evidence="4" id="KW-0050">Antiport</keyword>
<dbReference type="Pfam" id="PF02080">
    <property type="entry name" value="TrkA_C"/>
    <property type="match status" value="1"/>
</dbReference>
<evidence type="ECO:0000256" key="5">
    <source>
        <dbReference type="ARBA" id="ARBA00022692"/>
    </source>
</evidence>
<accession>A0AA91Z1G2</accession>
<dbReference type="InterPro" id="IPR038770">
    <property type="entry name" value="Na+/solute_symporter_sf"/>
</dbReference>
<dbReference type="SUPFAM" id="SSF51735">
    <property type="entry name" value="NAD(P)-binding Rossmann-fold domains"/>
    <property type="match status" value="1"/>
</dbReference>
<evidence type="ECO:0000259" key="10">
    <source>
        <dbReference type="PROSITE" id="PS51202"/>
    </source>
</evidence>
<keyword evidence="3" id="KW-0813">Transport</keyword>
<feature type="transmembrane region" description="Helical" evidence="9">
    <location>
        <begin position="62"/>
        <end position="83"/>
    </location>
</feature>
<feature type="transmembrane region" description="Helical" evidence="9">
    <location>
        <begin position="222"/>
        <end position="244"/>
    </location>
</feature>
<evidence type="ECO:0000256" key="9">
    <source>
        <dbReference type="SAM" id="Phobius"/>
    </source>
</evidence>
<dbReference type="GO" id="GO:1902600">
    <property type="term" value="P:proton transmembrane transport"/>
    <property type="evidence" value="ECO:0007669"/>
    <property type="project" value="InterPro"/>
</dbReference>
<feature type="transmembrane region" description="Helical" evidence="9">
    <location>
        <begin position="338"/>
        <end position="358"/>
    </location>
</feature>
<dbReference type="Pfam" id="PF00999">
    <property type="entry name" value="Na_H_Exchanger"/>
    <property type="match status" value="1"/>
</dbReference>
<dbReference type="SUPFAM" id="SSF116726">
    <property type="entry name" value="TrkA C-terminal domain-like"/>
    <property type="match status" value="1"/>
</dbReference>
<name>A0AA91Z1G2_NIACI</name>
<keyword evidence="6 9" id="KW-1133">Transmembrane helix</keyword>